<feature type="compositionally biased region" description="Basic and acidic residues" evidence="8">
    <location>
        <begin position="390"/>
        <end position="400"/>
    </location>
</feature>
<dbReference type="AlphaFoldDB" id="A0A9P0DVT5"/>
<dbReference type="Proteomes" id="UP001153737">
    <property type="component" value="Chromosome 6"/>
</dbReference>
<reference evidence="12" key="1">
    <citation type="submission" date="2022-01" db="EMBL/GenBank/DDBJ databases">
        <authorList>
            <person name="King R."/>
        </authorList>
    </citation>
    <scope>NUCLEOTIDE SEQUENCE</scope>
</reference>
<keyword evidence="3" id="KW-0808">Transferase</keyword>
<feature type="domain" description="Zinc finger double-stranded RNA binding" evidence="10">
    <location>
        <begin position="481"/>
        <end position="500"/>
    </location>
</feature>
<evidence type="ECO:0000256" key="5">
    <source>
        <dbReference type="ARBA" id="ARBA00022771"/>
    </source>
</evidence>
<dbReference type="CDD" id="cd05402">
    <property type="entry name" value="NT_PAP_TUTase"/>
    <property type="match status" value="1"/>
</dbReference>
<evidence type="ECO:0000256" key="1">
    <source>
        <dbReference type="ARBA" id="ARBA00001936"/>
    </source>
</evidence>
<dbReference type="InterPro" id="IPR022755">
    <property type="entry name" value="Znf_C2H2_jaz"/>
</dbReference>
<dbReference type="InterPro" id="IPR002058">
    <property type="entry name" value="PAP_assoc"/>
</dbReference>
<evidence type="ECO:0000256" key="2">
    <source>
        <dbReference type="ARBA" id="ARBA00001946"/>
    </source>
</evidence>
<dbReference type="Pfam" id="PF12171">
    <property type="entry name" value="zf-C2H2_jaz"/>
    <property type="match status" value="1"/>
</dbReference>
<dbReference type="InterPro" id="IPR054708">
    <property type="entry name" value="MTPAP-like_central"/>
</dbReference>
<dbReference type="Pfam" id="PF22600">
    <property type="entry name" value="MTPAP-like_central"/>
    <property type="match status" value="1"/>
</dbReference>
<name>A0A9P0DVT5_PHACE</name>
<accession>A0A9P0DVT5</accession>
<feature type="domain" description="Poly(A) RNA polymerase mitochondrial-like central palm" evidence="11">
    <location>
        <begin position="576"/>
        <end position="710"/>
    </location>
</feature>
<evidence type="ECO:0000259" key="10">
    <source>
        <dbReference type="Pfam" id="PF12171"/>
    </source>
</evidence>
<evidence type="ECO:0000259" key="9">
    <source>
        <dbReference type="Pfam" id="PF03828"/>
    </source>
</evidence>
<evidence type="ECO:0000256" key="6">
    <source>
        <dbReference type="ARBA" id="ARBA00022833"/>
    </source>
</evidence>
<reference evidence="12" key="2">
    <citation type="submission" date="2022-10" db="EMBL/GenBank/DDBJ databases">
        <authorList>
            <consortium name="ENA_rothamsted_submissions"/>
            <consortium name="culmorum"/>
            <person name="King R."/>
        </authorList>
    </citation>
    <scope>NUCLEOTIDE SEQUENCE</scope>
</reference>
<organism evidence="12 13">
    <name type="scientific">Phaedon cochleariae</name>
    <name type="common">Mustard beetle</name>
    <dbReference type="NCBI Taxonomy" id="80249"/>
    <lineage>
        <taxon>Eukaryota</taxon>
        <taxon>Metazoa</taxon>
        <taxon>Ecdysozoa</taxon>
        <taxon>Arthropoda</taxon>
        <taxon>Hexapoda</taxon>
        <taxon>Insecta</taxon>
        <taxon>Pterygota</taxon>
        <taxon>Neoptera</taxon>
        <taxon>Endopterygota</taxon>
        <taxon>Coleoptera</taxon>
        <taxon>Polyphaga</taxon>
        <taxon>Cucujiformia</taxon>
        <taxon>Chrysomeloidea</taxon>
        <taxon>Chrysomelidae</taxon>
        <taxon>Chrysomelinae</taxon>
        <taxon>Chrysomelini</taxon>
        <taxon>Phaedon</taxon>
    </lineage>
</organism>
<keyword evidence="6" id="KW-0862">Zinc</keyword>
<dbReference type="GO" id="GO:0008270">
    <property type="term" value="F:zinc ion binding"/>
    <property type="evidence" value="ECO:0007669"/>
    <property type="project" value="UniProtKB-KW"/>
</dbReference>
<protein>
    <submittedName>
        <fullName evidence="12">Uncharacterized protein</fullName>
    </submittedName>
</protein>
<keyword evidence="4" id="KW-0479">Metal-binding</keyword>
<dbReference type="SUPFAM" id="SSF81631">
    <property type="entry name" value="PAP/OAS1 substrate-binding domain"/>
    <property type="match status" value="1"/>
</dbReference>
<dbReference type="PANTHER" id="PTHR12271:SF66">
    <property type="entry name" value="TERMINAL URIDYLYLTRANSFERASE TAILOR"/>
    <property type="match status" value="1"/>
</dbReference>
<dbReference type="GO" id="GO:0031123">
    <property type="term" value="P:RNA 3'-end processing"/>
    <property type="evidence" value="ECO:0007669"/>
    <property type="project" value="TreeGrafter"/>
</dbReference>
<feature type="domain" description="PAP-associated" evidence="9">
    <location>
        <begin position="800"/>
        <end position="876"/>
    </location>
</feature>
<dbReference type="Gene3D" id="1.10.1410.10">
    <property type="match status" value="1"/>
</dbReference>
<dbReference type="InterPro" id="IPR043519">
    <property type="entry name" value="NT_sf"/>
</dbReference>
<evidence type="ECO:0000256" key="4">
    <source>
        <dbReference type="ARBA" id="ARBA00022723"/>
    </source>
</evidence>
<keyword evidence="13" id="KW-1185">Reference proteome</keyword>
<evidence type="ECO:0000313" key="12">
    <source>
        <dbReference type="EMBL" id="CAH1174057.1"/>
    </source>
</evidence>
<keyword evidence="5" id="KW-0863">Zinc-finger</keyword>
<dbReference type="Gene3D" id="3.30.460.10">
    <property type="entry name" value="Beta Polymerase, domain 2"/>
    <property type="match status" value="1"/>
</dbReference>
<dbReference type="SUPFAM" id="SSF81301">
    <property type="entry name" value="Nucleotidyltransferase"/>
    <property type="match status" value="1"/>
</dbReference>
<proteinExistence type="predicted"/>
<evidence type="ECO:0000256" key="8">
    <source>
        <dbReference type="SAM" id="MobiDB-lite"/>
    </source>
</evidence>
<dbReference type="OrthoDB" id="407432at2759"/>
<keyword evidence="7" id="KW-0460">Magnesium</keyword>
<dbReference type="GO" id="GO:1990817">
    <property type="term" value="F:poly(A) RNA polymerase activity"/>
    <property type="evidence" value="ECO:0007669"/>
    <property type="project" value="UniProtKB-ARBA"/>
</dbReference>
<evidence type="ECO:0000256" key="7">
    <source>
        <dbReference type="ARBA" id="ARBA00022842"/>
    </source>
</evidence>
<dbReference type="GO" id="GO:0050265">
    <property type="term" value="F:RNA uridylyltransferase activity"/>
    <property type="evidence" value="ECO:0007669"/>
    <property type="project" value="TreeGrafter"/>
</dbReference>
<evidence type="ECO:0000256" key="3">
    <source>
        <dbReference type="ARBA" id="ARBA00022679"/>
    </source>
</evidence>
<evidence type="ECO:0000313" key="13">
    <source>
        <dbReference type="Proteomes" id="UP001153737"/>
    </source>
</evidence>
<dbReference type="EMBL" id="OU896712">
    <property type="protein sequence ID" value="CAH1174057.1"/>
    <property type="molecule type" value="Genomic_DNA"/>
</dbReference>
<dbReference type="Pfam" id="PF03828">
    <property type="entry name" value="PAP_assoc"/>
    <property type="match status" value="1"/>
</dbReference>
<gene>
    <name evidence="12" type="ORF">PHAECO_LOCUS10282</name>
</gene>
<comment type="cofactor">
    <cofactor evidence="1">
        <name>Mn(2+)</name>
        <dbReference type="ChEBI" id="CHEBI:29035"/>
    </cofactor>
</comment>
<comment type="cofactor">
    <cofactor evidence="2">
        <name>Mg(2+)</name>
        <dbReference type="ChEBI" id="CHEBI:18420"/>
    </cofactor>
</comment>
<sequence>MEGSLPSTSTSGCPALDILEKKLYLNNSFTPVAEVKSKLIEFSNFWNSGGRISLLNASKEDSEELVYLLLTLKKNIKYTLSEVGKCRIKRDTDIVCTECNGNIHIPHDEEFWDCLQEHEHVEETFLKYLDGSISLENSIHNRSESVPTLSSTSSELDQNNVENGDSGIEHCEPPANGDECSKYSSEDEGINTFRFNFKLSYDKFVESKLYPESIMRSVCKMDQIENFTIQKLGPSRAVCLICYCDIISRGRVHKMVIMDHVAGQRHLRNSRSFPNLIALQKYHELFLNLDPDYQAHQVYFSMVDLDSLSCCLCCQKIPASRIVDHIMSQSHKKVVLSMFKNNNYAFYLVNMQVKLYGITEEQVVEQKLNEIIAPKVEEQTSKEKKKKSKEKQDSDSRSSPDNKVPIHTIVKSVEDPKSKDFMDLIPHRYKEHKAILKETQTTLLCYACKKHTVKNIEMVKKHLESSLHLKNSKIPTAIYDFYCEICDMQFSDENAWSKHFTDGPNRHVNMAESRKSKATEYECTNCCLIIYGDDLSLKRHKASKVRKTIEKKEVKLPEAVKKLFRSPDAISAEGLSLTNEAKYMLENNDKTMDCCVQIEATLRTAFDVSKAHPFGSRMSGLGNKLSDLDVFIDTGGMFNGDKNQDPYTQVQIVRKAANVLNRCRDVFQDVVQIPTARTPIVKLFHGKTQICCDLSFRHGLSVENTRFLRFCIDIQPITQPFILLLKKWSAVNQLAEHISTYALAIMAIFYLQVNNYLLSVKKMKELNPSEALVINGWETINYTVPTEIMRNHINSYEHSLHRLLRDFFQYYATFCYNEDVVCPLLGYPIKKQLFHGKGERLPPEMRSYVQQLSSRDPEQFRSLSFFCIQDPFDLSHNLTKACQQNTVNKLKTLCELSVKHLSTSEFSY</sequence>
<evidence type="ECO:0000259" key="11">
    <source>
        <dbReference type="Pfam" id="PF22600"/>
    </source>
</evidence>
<dbReference type="PANTHER" id="PTHR12271">
    <property type="entry name" value="POLY A POLYMERASE CID PAP -RELATED"/>
    <property type="match status" value="1"/>
</dbReference>
<feature type="region of interest" description="Disordered" evidence="8">
    <location>
        <begin position="378"/>
        <end position="407"/>
    </location>
</feature>